<dbReference type="EMBL" id="JAWDJR010000024">
    <property type="protein sequence ID" value="KAK9951838.1"/>
    <property type="molecule type" value="Genomic_DNA"/>
</dbReference>
<feature type="domain" description="Periphilin-1 C-terminal" evidence="2">
    <location>
        <begin position="93"/>
        <end position="167"/>
    </location>
</feature>
<organism evidence="3 4">
    <name type="scientific">Culter alburnus</name>
    <name type="common">Topmouth culter</name>
    <dbReference type="NCBI Taxonomy" id="194366"/>
    <lineage>
        <taxon>Eukaryota</taxon>
        <taxon>Metazoa</taxon>
        <taxon>Chordata</taxon>
        <taxon>Craniata</taxon>
        <taxon>Vertebrata</taxon>
        <taxon>Euteleostomi</taxon>
        <taxon>Actinopterygii</taxon>
        <taxon>Neopterygii</taxon>
        <taxon>Teleostei</taxon>
        <taxon>Ostariophysi</taxon>
        <taxon>Cypriniformes</taxon>
        <taxon>Xenocyprididae</taxon>
        <taxon>Xenocypridinae</taxon>
        <taxon>Culter</taxon>
    </lineage>
</organism>
<evidence type="ECO:0000256" key="1">
    <source>
        <dbReference type="SAM" id="MobiDB-lite"/>
    </source>
</evidence>
<gene>
    <name evidence="3" type="ORF">ABG768_017713</name>
</gene>
<proteinExistence type="predicted"/>
<dbReference type="GO" id="GO:0045814">
    <property type="term" value="P:negative regulation of gene expression, epigenetic"/>
    <property type="evidence" value="ECO:0007669"/>
    <property type="project" value="TreeGrafter"/>
</dbReference>
<dbReference type="AlphaFoldDB" id="A0AAW1YTT6"/>
<evidence type="ECO:0000313" key="4">
    <source>
        <dbReference type="Proteomes" id="UP001479290"/>
    </source>
</evidence>
<feature type="compositionally biased region" description="Basic and acidic residues" evidence="1">
    <location>
        <begin position="1"/>
        <end position="12"/>
    </location>
</feature>
<evidence type="ECO:0000259" key="2">
    <source>
        <dbReference type="Pfam" id="PF25234"/>
    </source>
</evidence>
<reference evidence="3 4" key="1">
    <citation type="submission" date="2024-05" db="EMBL/GenBank/DDBJ databases">
        <title>A high-quality chromosomal-level genome assembly of Topmouth culter (Culter alburnus).</title>
        <authorList>
            <person name="Zhao H."/>
        </authorList>
    </citation>
    <scope>NUCLEOTIDE SEQUENCE [LARGE SCALE GENOMIC DNA]</scope>
    <source>
        <strain evidence="3">CATC2023</strain>
        <tissue evidence="3">Muscle</tissue>
    </source>
</reference>
<dbReference type="InterPro" id="IPR028851">
    <property type="entry name" value="Pphln1"/>
</dbReference>
<dbReference type="CDD" id="cd22896">
    <property type="entry name" value="periphilin-like"/>
    <property type="match status" value="1"/>
</dbReference>
<evidence type="ECO:0000313" key="3">
    <source>
        <dbReference type="EMBL" id="KAK9951838.1"/>
    </source>
</evidence>
<dbReference type="PANTHER" id="PTHR15836:SF4">
    <property type="entry name" value="PERIPHILIN-1"/>
    <property type="match status" value="1"/>
</dbReference>
<dbReference type="InterPro" id="IPR057603">
    <property type="entry name" value="Periphilin-1_C"/>
</dbReference>
<comment type="caution">
    <text evidence="3">The sequence shown here is derived from an EMBL/GenBank/DDBJ whole genome shotgun (WGS) entry which is preliminary data.</text>
</comment>
<feature type="region of interest" description="Disordered" evidence="1">
    <location>
        <begin position="1"/>
        <end position="95"/>
    </location>
</feature>
<protein>
    <recommendedName>
        <fullName evidence="2">Periphilin-1 C-terminal domain-containing protein</fullName>
    </recommendedName>
</protein>
<dbReference type="GO" id="GO:0045892">
    <property type="term" value="P:negative regulation of DNA-templated transcription"/>
    <property type="evidence" value="ECO:0007669"/>
    <property type="project" value="InterPro"/>
</dbReference>
<dbReference type="GO" id="GO:0097355">
    <property type="term" value="P:protein localization to heterochromatin"/>
    <property type="evidence" value="ECO:0007669"/>
    <property type="project" value="TreeGrafter"/>
</dbReference>
<dbReference type="GO" id="GO:0005654">
    <property type="term" value="C:nucleoplasm"/>
    <property type="evidence" value="ECO:0007669"/>
    <property type="project" value="TreeGrafter"/>
</dbReference>
<name>A0AAW1YTT6_CULAL</name>
<accession>A0AAW1YTT6</accession>
<sequence length="179" mass="19590">MSLEREVDGDSVRRRRVPSSSRSARVIKQPQNTSAASPPSARPDICTEPEKHRPSGDLSGGSKEGPPPASASASKIFFSDQDKIPGLGGEPEEPTLEEHCTQAIINKAREIEKLYKQDCETLGLVVKMLVSKDPTLEQKLLTALKKNLVDIRGKCLENLSQFISEVNALLKPDKPNHNP</sequence>
<dbReference type="Proteomes" id="UP001479290">
    <property type="component" value="Unassembled WGS sequence"/>
</dbReference>
<dbReference type="PANTHER" id="PTHR15836">
    <property type="entry name" value="PERIPHILIN 1"/>
    <property type="match status" value="1"/>
</dbReference>
<dbReference type="Pfam" id="PF25234">
    <property type="entry name" value="Periphilin_C"/>
    <property type="match status" value="1"/>
</dbReference>
<keyword evidence="4" id="KW-1185">Reference proteome</keyword>